<evidence type="ECO:0000313" key="3">
    <source>
        <dbReference type="Proteomes" id="UP000663829"/>
    </source>
</evidence>
<dbReference type="AlphaFoldDB" id="A0A814PTF6"/>
<organism evidence="1 3">
    <name type="scientific">Didymodactylos carnosus</name>
    <dbReference type="NCBI Taxonomy" id="1234261"/>
    <lineage>
        <taxon>Eukaryota</taxon>
        <taxon>Metazoa</taxon>
        <taxon>Spiralia</taxon>
        <taxon>Gnathifera</taxon>
        <taxon>Rotifera</taxon>
        <taxon>Eurotatoria</taxon>
        <taxon>Bdelloidea</taxon>
        <taxon>Philodinida</taxon>
        <taxon>Philodinidae</taxon>
        <taxon>Didymodactylos</taxon>
    </lineage>
</organism>
<gene>
    <name evidence="1" type="ORF">GPM918_LOCUS19193</name>
    <name evidence="2" type="ORF">SRO942_LOCUS19195</name>
</gene>
<dbReference type="EMBL" id="CAJOBC010005751">
    <property type="protein sequence ID" value="CAF3874724.1"/>
    <property type="molecule type" value="Genomic_DNA"/>
</dbReference>
<comment type="caution">
    <text evidence="1">The sequence shown here is derived from an EMBL/GenBank/DDBJ whole genome shotgun (WGS) entry which is preliminary data.</text>
</comment>
<protein>
    <submittedName>
        <fullName evidence="1">Uncharacterized protein</fullName>
    </submittedName>
</protein>
<dbReference type="SUPFAM" id="SSF63825">
    <property type="entry name" value="YWTD domain"/>
    <property type="match status" value="1"/>
</dbReference>
<accession>A0A814PTF6</accession>
<reference evidence="1" key="1">
    <citation type="submission" date="2021-02" db="EMBL/GenBank/DDBJ databases">
        <authorList>
            <person name="Nowell W R."/>
        </authorList>
    </citation>
    <scope>NUCLEOTIDE SEQUENCE</scope>
</reference>
<evidence type="ECO:0000313" key="1">
    <source>
        <dbReference type="EMBL" id="CAF1110238.1"/>
    </source>
</evidence>
<feature type="non-terminal residue" evidence="1">
    <location>
        <position position="1"/>
    </location>
</feature>
<dbReference type="Proteomes" id="UP000663829">
    <property type="component" value="Unassembled WGS sequence"/>
</dbReference>
<dbReference type="Gene3D" id="2.120.10.30">
    <property type="entry name" value="TolB, C-terminal domain"/>
    <property type="match status" value="1"/>
</dbReference>
<dbReference type="Proteomes" id="UP000681722">
    <property type="component" value="Unassembled WGS sequence"/>
</dbReference>
<sequence length="77" mass="8891">IANKFDLYISDSGNNRIIKWKLNNSSLNKGELVIDRIDYLAGNSSTELNNPCDMAFDEINQQLYVVDSLNYHVQRHM</sequence>
<evidence type="ECO:0000313" key="2">
    <source>
        <dbReference type="EMBL" id="CAF3874724.1"/>
    </source>
</evidence>
<proteinExistence type="predicted"/>
<name>A0A814PTF6_9BILA</name>
<dbReference type="InterPro" id="IPR011042">
    <property type="entry name" value="6-blade_b-propeller_TolB-like"/>
</dbReference>
<dbReference type="EMBL" id="CAJNOQ010005748">
    <property type="protein sequence ID" value="CAF1110238.1"/>
    <property type="molecule type" value="Genomic_DNA"/>
</dbReference>
<keyword evidence="3" id="KW-1185">Reference proteome</keyword>